<dbReference type="PANTHER" id="PTHR39327">
    <property type="match status" value="1"/>
</dbReference>
<dbReference type="EMBL" id="JALHBS010000016">
    <property type="protein sequence ID" value="MCP3054013.1"/>
    <property type="molecule type" value="Genomic_DNA"/>
</dbReference>
<keyword evidence="1" id="KW-0812">Transmembrane</keyword>
<accession>A0A9X2H548</accession>
<dbReference type="PANTHER" id="PTHR39327:SF1">
    <property type="entry name" value="BLR5470 PROTEIN"/>
    <property type="match status" value="1"/>
</dbReference>
<feature type="transmembrane region" description="Helical" evidence="1">
    <location>
        <begin position="55"/>
        <end position="74"/>
    </location>
</feature>
<keyword evidence="1" id="KW-0472">Membrane</keyword>
<gene>
    <name evidence="2" type="ORF">MJ956_02470</name>
</gene>
<evidence type="ECO:0000313" key="2">
    <source>
        <dbReference type="EMBL" id="MCP3054013.1"/>
    </source>
</evidence>
<evidence type="ECO:0000313" key="3">
    <source>
        <dbReference type="Proteomes" id="UP001155220"/>
    </source>
</evidence>
<keyword evidence="3" id="KW-1185">Reference proteome</keyword>
<organism evidence="2 3">
    <name type="scientific">Aurantimonas marianensis</name>
    <dbReference type="NCBI Taxonomy" id="2920428"/>
    <lineage>
        <taxon>Bacteria</taxon>
        <taxon>Pseudomonadati</taxon>
        <taxon>Pseudomonadota</taxon>
        <taxon>Alphaproteobacteria</taxon>
        <taxon>Hyphomicrobiales</taxon>
        <taxon>Aurantimonadaceae</taxon>
        <taxon>Aurantimonas</taxon>
    </lineage>
</organism>
<dbReference type="Gene3D" id="3.10.620.30">
    <property type="match status" value="1"/>
</dbReference>
<evidence type="ECO:0000256" key="1">
    <source>
        <dbReference type="SAM" id="Phobius"/>
    </source>
</evidence>
<name>A0A9X2H548_9HYPH</name>
<keyword evidence="1" id="KW-1133">Transmembrane helix</keyword>
<proteinExistence type="predicted"/>
<reference evidence="2" key="1">
    <citation type="submission" date="2022-03" db="EMBL/GenBank/DDBJ databases">
        <title>Aurantimonas Liuensis sp. Nov., isolated from the hadal seawater of the Mariana Trench.</title>
        <authorList>
            <person name="Liu R."/>
        </authorList>
    </citation>
    <scope>NUCLEOTIDE SEQUENCE</scope>
    <source>
        <strain evidence="2">LRZ36</strain>
    </source>
</reference>
<dbReference type="AlphaFoldDB" id="A0A9X2H548"/>
<dbReference type="Pfam" id="PF06035">
    <property type="entry name" value="Peptidase_C93"/>
    <property type="match status" value="1"/>
</dbReference>
<dbReference type="Proteomes" id="UP001155220">
    <property type="component" value="Unassembled WGS sequence"/>
</dbReference>
<comment type="caution">
    <text evidence="2">The sequence shown here is derived from an EMBL/GenBank/DDBJ whole genome shotgun (WGS) entry which is preliminary data.</text>
</comment>
<sequence>MPQAAGKSSPSMMSLERGCPSMLLQHPECVDSFHDCLKHEPSTHFSYKGEYEMGAFRAFGATLLLCLAVIATSAHAETRGAFMTLGTATTQPIGHLLFCQENSRECEPPVDRITPTPLELDRSMILSVAAVNTTINARIEARSDKDIYGVEERWAYPDAEGDCEDFVLLKRRVLAQKGIDPANLLITVVLKPDGEGHAVLTLRTTQGDFILDNLEWRILAWADTPYTFLKRQSSADPGSWIDIGHGRDVIVSSVEQ</sequence>
<dbReference type="InterPro" id="IPR010319">
    <property type="entry name" value="Transglutaminase-like_Cys_pept"/>
</dbReference>
<protein>
    <submittedName>
        <fullName evidence="2">Transglutaminase-like cysteine peptidase</fullName>
    </submittedName>
</protein>